<dbReference type="Proteomes" id="UP000178449">
    <property type="component" value="Unassembled WGS sequence"/>
</dbReference>
<dbReference type="STRING" id="1817772.A2527_10455"/>
<accession>A0A1F6GGJ6</accession>
<gene>
    <name evidence="2" type="ORF">A2527_10455</name>
</gene>
<evidence type="ECO:0000256" key="1">
    <source>
        <dbReference type="ARBA" id="ARBA00022596"/>
    </source>
</evidence>
<dbReference type="Gene3D" id="3.30.70.1380">
    <property type="entry name" value="Transcriptional regulatory protein pf0864 domain like"/>
    <property type="match status" value="1"/>
</dbReference>
<evidence type="ECO:0000313" key="3">
    <source>
        <dbReference type="Proteomes" id="UP000178449"/>
    </source>
</evidence>
<sequence length="158" mass="17605">MSAPRKLEEEQIDKDLLEIACNLDNQSPETLAPLLDRLLKAGAKDAWLTPIVMKKGRLAVCLQVLAMGADLEKIERLIFNETKTLGLRYHPVTCHRLEKRWFLVQTPWGGVGVKLGYMDGELMQASPEFEDCLALANSASVPLEQVYRAALAAWEALA</sequence>
<evidence type="ECO:0008006" key="4">
    <source>
        <dbReference type="Google" id="ProtNLM"/>
    </source>
</evidence>
<name>A0A1F6GGJ6_9PROT</name>
<comment type="caution">
    <text evidence="2">The sequence shown here is derived from an EMBL/GenBank/DDBJ whole genome shotgun (WGS) entry which is preliminary data.</text>
</comment>
<proteinExistence type="predicted"/>
<dbReference type="InterPro" id="IPR002822">
    <property type="entry name" value="Ni_insertion"/>
</dbReference>
<keyword evidence="1" id="KW-0533">Nickel</keyword>
<reference evidence="2 3" key="1">
    <citation type="journal article" date="2016" name="Nat. Commun.">
        <title>Thousands of microbial genomes shed light on interconnected biogeochemical processes in an aquifer system.</title>
        <authorList>
            <person name="Anantharaman K."/>
            <person name="Brown C.T."/>
            <person name="Hug L.A."/>
            <person name="Sharon I."/>
            <person name="Castelle C.J."/>
            <person name="Probst A.J."/>
            <person name="Thomas B.C."/>
            <person name="Singh A."/>
            <person name="Wilkins M.J."/>
            <person name="Karaoz U."/>
            <person name="Brodie E.L."/>
            <person name="Williams K.H."/>
            <person name="Hubbard S.S."/>
            <person name="Banfield J.F."/>
        </authorList>
    </citation>
    <scope>NUCLEOTIDE SEQUENCE [LARGE SCALE GENOMIC DNA]</scope>
</reference>
<dbReference type="PANTHER" id="PTHR36566:SF1">
    <property type="entry name" value="PYRIDINIUM-3,5-BISTHIOCARBOXYLIC ACID MONONUCLEOTIDE NICKEL INSERTION PROTEIN"/>
    <property type="match status" value="1"/>
</dbReference>
<dbReference type="EMBL" id="MFNE01000001">
    <property type="protein sequence ID" value="OGG97249.1"/>
    <property type="molecule type" value="Genomic_DNA"/>
</dbReference>
<organism evidence="2 3">
    <name type="scientific">Candidatus Lambdaproteobacteria bacterium RIFOXYD2_FULL_50_16</name>
    <dbReference type="NCBI Taxonomy" id="1817772"/>
    <lineage>
        <taxon>Bacteria</taxon>
        <taxon>Pseudomonadati</taxon>
        <taxon>Pseudomonadota</taxon>
        <taxon>Candidatus Lambdaproteobacteria</taxon>
    </lineage>
</organism>
<protein>
    <recommendedName>
        <fullName evidence="4">DUF111 family protein</fullName>
    </recommendedName>
</protein>
<dbReference type="PANTHER" id="PTHR36566">
    <property type="entry name" value="NICKEL INSERTION PROTEIN-RELATED"/>
    <property type="match status" value="1"/>
</dbReference>
<evidence type="ECO:0000313" key="2">
    <source>
        <dbReference type="EMBL" id="OGG97249.1"/>
    </source>
</evidence>
<dbReference type="AlphaFoldDB" id="A0A1F6GGJ6"/>
<dbReference type="Gene3D" id="3.10.20.300">
    <property type="entry name" value="mk0293 like domain"/>
    <property type="match status" value="1"/>
</dbReference>
<dbReference type="Pfam" id="PF01969">
    <property type="entry name" value="Ni_insertion"/>
    <property type="match status" value="1"/>
</dbReference>